<protein>
    <submittedName>
        <fullName evidence="6">Sigma-70 family RNA polymerase sigma factor</fullName>
    </submittedName>
</protein>
<comment type="similarity">
    <text evidence="1">Belongs to the sigma-70 factor family. ECF subfamily.</text>
</comment>
<dbReference type="Gene3D" id="1.10.10.10">
    <property type="entry name" value="Winged helix-like DNA-binding domain superfamily/Winged helix DNA-binding domain"/>
    <property type="match status" value="1"/>
</dbReference>
<evidence type="ECO:0000256" key="4">
    <source>
        <dbReference type="ARBA" id="ARBA00023163"/>
    </source>
</evidence>
<dbReference type="Gene3D" id="1.10.1740.10">
    <property type="match status" value="1"/>
</dbReference>
<proteinExistence type="inferred from homology"/>
<dbReference type="SUPFAM" id="SSF88659">
    <property type="entry name" value="Sigma3 and sigma4 domains of RNA polymerase sigma factors"/>
    <property type="match status" value="1"/>
</dbReference>
<evidence type="ECO:0000313" key="6">
    <source>
        <dbReference type="EMBL" id="RIJ47894.1"/>
    </source>
</evidence>
<dbReference type="Pfam" id="PF08281">
    <property type="entry name" value="Sigma70_r4_2"/>
    <property type="match status" value="1"/>
</dbReference>
<keyword evidence="7" id="KW-1185">Reference proteome</keyword>
<comment type="caution">
    <text evidence="6">The sequence shown here is derived from an EMBL/GenBank/DDBJ whole genome shotgun (WGS) entry which is preliminary data.</text>
</comment>
<dbReference type="PANTHER" id="PTHR43133">
    <property type="entry name" value="RNA POLYMERASE ECF-TYPE SIGMA FACTO"/>
    <property type="match status" value="1"/>
</dbReference>
<dbReference type="CDD" id="cd06171">
    <property type="entry name" value="Sigma70_r4"/>
    <property type="match status" value="1"/>
</dbReference>
<dbReference type="AlphaFoldDB" id="A0A399SYL4"/>
<evidence type="ECO:0000256" key="1">
    <source>
        <dbReference type="ARBA" id="ARBA00010641"/>
    </source>
</evidence>
<sequence>MPRFGAVVKHSVTLPDKKLWENFLLGDSTSFKLIYERSIYDLLAYGRSFCQDQEVVKDSIHDLFVELHNTRSRLGKTDKILPYLMVILKRILVKKLRKKETNRLLDIERLPFMLDICEDETDSDGDDNFVRLKKALDELTPRQREAIHLKYSAGLSYEELSKVMNLNYQTSRNLIFRAIQKLRVILKENQVVVLLLVSLDRAKRK</sequence>
<dbReference type="InterPro" id="IPR036388">
    <property type="entry name" value="WH-like_DNA-bd_sf"/>
</dbReference>
<name>A0A399SYL4_9BACT</name>
<dbReference type="GO" id="GO:0016987">
    <property type="term" value="F:sigma factor activity"/>
    <property type="evidence" value="ECO:0007669"/>
    <property type="project" value="UniProtKB-KW"/>
</dbReference>
<feature type="domain" description="RNA polymerase sigma factor 70 region 4 type 2" evidence="5">
    <location>
        <begin position="131"/>
        <end position="182"/>
    </location>
</feature>
<keyword evidence="3" id="KW-0731">Sigma factor</keyword>
<evidence type="ECO:0000256" key="3">
    <source>
        <dbReference type="ARBA" id="ARBA00023082"/>
    </source>
</evidence>
<dbReference type="InterPro" id="IPR014284">
    <property type="entry name" value="RNA_pol_sigma-70_dom"/>
</dbReference>
<evidence type="ECO:0000259" key="5">
    <source>
        <dbReference type="Pfam" id="PF08281"/>
    </source>
</evidence>
<organism evidence="6 7">
    <name type="scientific">Maribellus luteus</name>
    <dbReference type="NCBI Taxonomy" id="2305463"/>
    <lineage>
        <taxon>Bacteria</taxon>
        <taxon>Pseudomonadati</taxon>
        <taxon>Bacteroidota</taxon>
        <taxon>Bacteroidia</taxon>
        <taxon>Marinilabiliales</taxon>
        <taxon>Prolixibacteraceae</taxon>
        <taxon>Maribellus</taxon>
    </lineage>
</organism>
<accession>A0A399SYL4</accession>
<dbReference type="EMBL" id="QWGR01000006">
    <property type="protein sequence ID" value="RIJ47894.1"/>
    <property type="molecule type" value="Genomic_DNA"/>
</dbReference>
<keyword evidence="2" id="KW-0805">Transcription regulation</keyword>
<dbReference type="PANTHER" id="PTHR43133:SF46">
    <property type="entry name" value="RNA POLYMERASE SIGMA-70 FACTOR ECF SUBFAMILY"/>
    <property type="match status" value="1"/>
</dbReference>
<evidence type="ECO:0000313" key="7">
    <source>
        <dbReference type="Proteomes" id="UP000265926"/>
    </source>
</evidence>
<keyword evidence="4" id="KW-0804">Transcription</keyword>
<dbReference type="OrthoDB" id="1121921at2"/>
<dbReference type="GO" id="GO:0003677">
    <property type="term" value="F:DNA binding"/>
    <property type="evidence" value="ECO:0007669"/>
    <property type="project" value="InterPro"/>
</dbReference>
<evidence type="ECO:0000256" key="2">
    <source>
        <dbReference type="ARBA" id="ARBA00023015"/>
    </source>
</evidence>
<dbReference type="Proteomes" id="UP000265926">
    <property type="component" value="Unassembled WGS sequence"/>
</dbReference>
<dbReference type="NCBIfam" id="TIGR02937">
    <property type="entry name" value="sigma70-ECF"/>
    <property type="match status" value="1"/>
</dbReference>
<dbReference type="SUPFAM" id="SSF88946">
    <property type="entry name" value="Sigma2 domain of RNA polymerase sigma factors"/>
    <property type="match status" value="1"/>
</dbReference>
<gene>
    <name evidence="6" type="ORF">D1614_12260</name>
</gene>
<dbReference type="InterPro" id="IPR013249">
    <property type="entry name" value="RNA_pol_sigma70_r4_t2"/>
</dbReference>
<dbReference type="InterPro" id="IPR013325">
    <property type="entry name" value="RNA_pol_sigma_r2"/>
</dbReference>
<dbReference type="InterPro" id="IPR039425">
    <property type="entry name" value="RNA_pol_sigma-70-like"/>
</dbReference>
<dbReference type="InterPro" id="IPR013324">
    <property type="entry name" value="RNA_pol_sigma_r3/r4-like"/>
</dbReference>
<reference evidence="6 7" key="1">
    <citation type="submission" date="2018-08" db="EMBL/GenBank/DDBJ databases">
        <title>Pallidiluteibacterium maritimus gen. nov., sp. nov., isolated from coastal sediment.</title>
        <authorList>
            <person name="Zhou L.Y."/>
        </authorList>
    </citation>
    <scope>NUCLEOTIDE SEQUENCE [LARGE SCALE GENOMIC DNA]</scope>
    <source>
        <strain evidence="6 7">XSD2</strain>
    </source>
</reference>
<dbReference type="GO" id="GO:0006352">
    <property type="term" value="P:DNA-templated transcription initiation"/>
    <property type="evidence" value="ECO:0007669"/>
    <property type="project" value="InterPro"/>
</dbReference>